<reference key="2">
    <citation type="submission" date="2011-04" db="EMBL/GenBank/DDBJ databases">
        <title>Complete sequence of chromosome of Haliscomenobacter hydrossis DSM 1100.</title>
        <authorList>
            <consortium name="US DOE Joint Genome Institute (JGI-PGF)"/>
            <person name="Lucas S."/>
            <person name="Han J."/>
            <person name="Lapidus A."/>
            <person name="Bruce D."/>
            <person name="Goodwin L."/>
            <person name="Pitluck S."/>
            <person name="Peters L."/>
            <person name="Kyrpides N."/>
            <person name="Mavromatis K."/>
            <person name="Ivanova N."/>
            <person name="Ovchinnikova G."/>
            <person name="Pagani I."/>
            <person name="Daligault H."/>
            <person name="Detter J.C."/>
            <person name="Han C."/>
            <person name="Land M."/>
            <person name="Hauser L."/>
            <person name="Markowitz V."/>
            <person name="Cheng J.-F."/>
            <person name="Hugenholtz P."/>
            <person name="Woyke T."/>
            <person name="Wu D."/>
            <person name="Verbarg S."/>
            <person name="Frueling A."/>
            <person name="Brambilla E."/>
            <person name="Klenk H.-P."/>
            <person name="Eisen J.A."/>
        </authorList>
    </citation>
    <scope>NUCLEOTIDE SEQUENCE</scope>
    <source>
        <strain>DSM 1100</strain>
    </source>
</reference>
<organism evidence="6 7">
    <name type="scientific">Haliscomenobacter hydrossis (strain ATCC 27775 / DSM 1100 / LMG 10767 / O)</name>
    <dbReference type="NCBI Taxonomy" id="760192"/>
    <lineage>
        <taxon>Bacteria</taxon>
        <taxon>Pseudomonadati</taxon>
        <taxon>Bacteroidota</taxon>
        <taxon>Saprospiria</taxon>
        <taxon>Saprospirales</taxon>
        <taxon>Haliscomenobacteraceae</taxon>
        <taxon>Haliscomenobacter</taxon>
    </lineage>
</organism>
<gene>
    <name evidence="6" type="ordered locus">Halhy_0276</name>
</gene>
<evidence type="ECO:0000313" key="7">
    <source>
        <dbReference type="Proteomes" id="UP000008461"/>
    </source>
</evidence>
<comment type="similarity">
    <text evidence="1">Belongs to the SUI1 family.</text>
</comment>
<dbReference type="SUPFAM" id="SSF55159">
    <property type="entry name" value="eIF1-like"/>
    <property type="match status" value="1"/>
</dbReference>
<keyword evidence="6" id="KW-0396">Initiation factor</keyword>
<dbReference type="InterPro" id="IPR050318">
    <property type="entry name" value="DENR/SUI1_TIF"/>
</dbReference>
<dbReference type="GO" id="GO:0003743">
    <property type="term" value="F:translation initiation factor activity"/>
    <property type="evidence" value="ECO:0007669"/>
    <property type="project" value="UniProtKB-KW"/>
</dbReference>
<sequence>MAKKDKNKDNNNKGRSGVVYSTDPDFEYKYEEEEEVPEVAPNQQKLRVFIDRKQRGGKEVTLITGFAGPQSALEELGKFLKTKCGVGGSAKDGEIIVQGDHRERVVQLLLEKGFTGTKKAGG</sequence>
<evidence type="ECO:0000256" key="1">
    <source>
        <dbReference type="ARBA" id="ARBA00005422"/>
    </source>
</evidence>
<keyword evidence="7" id="KW-1185">Reference proteome</keyword>
<dbReference type="InterPro" id="IPR036877">
    <property type="entry name" value="SUI1_dom_sf"/>
</dbReference>
<dbReference type="GO" id="GO:0002188">
    <property type="term" value="P:translation reinitiation"/>
    <property type="evidence" value="ECO:0007669"/>
    <property type="project" value="TreeGrafter"/>
</dbReference>
<dbReference type="PANTHER" id="PTHR12789">
    <property type="entry name" value="DENSITY-REGULATED PROTEIN HOMOLOG"/>
    <property type="match status" value="1"/>
</dbReference>
<feature type="compositionally biased region" description="Basic and acidic residues" evidence="4">
    <location>
        <begin position="1"/>
        <end position="12"/>
    </location>
</feature>
<dbReference type="OrthoDB" id="9792915at2"/>
<feature type="region of interest" description="Disordered" evidence="4">
    <location>
        <begin position="1"/>
        <end position="20"/>
    </location>
</feature>
<dbReference type="KEGG" id="hhy:Halhy_0276"/>
<dbReference type="Pfam" id="PF01253">
    <property type="entry name" value="SUI1"/>
    <property type="match status" value="1"/>
</dbReference>
<proteinExistence type="inferred from homology"/>
<evidence type="ECO:0000259" key="5">
    <source>
        <dbReference type="PROSITE" id="PS50296"/>
    </source>
</evidence>
<dbReference type="GO" id="GO:0003729">
    <property type="term" value="F:mRNA binding"/>
    <property type="evidence" value="ECO:0007669"/>
    <property type="project" value="TreeGrafter"/>
</dbReference>
<dbReference type="STRING" id="760192.Halhy_0276"/>
<dbReference type="AlphaFoldDB" id="F4KVZ0"/>
<keyword evidence="2" id="KW-0810">Translation regulation</keyword>
<dbReference type="GO" id="GO:0001731">
    <property type="term" value="P:formation of translation preinitiation complex"/>
    <property type="evidence" value="ECO:0007669"/>
    <property type="project" value="TreeGrafter"/>
</dbReference>
<dbReference type="EMBL" id="CP002691">
    <property type="protein sequence ID" value="AEE48188.1"/>
    <property type="molecule type" value="Genomic_DNA"/>
</dbReference>
<evidence type="ECO:0000256" key="2">
    <source>
        <dbReference type="ARBA" id="ARBA00022845"/>
    </source>
</evidence>
<evidence type="ECO:0000256" key="3">
    <source>
        <dbReference type="ARBA" id="ARBA00022917"/>
    </source>
</evidence>
<dbReference type="Gene3D" id="3.30.780.10">
    <property type="entry name" value="SUI1-like domain"/>
    <property type="match status" value="1"/>
</dbReference>
<dbReference type="CDD" id="cd11567">
    <property type="entry name" value="YciH_like"/>
    <property type="match status" value="1"/>
</dbReference>
<reference evidence="6 7" key="1">
    <citation type="journal article" date="2011" name="Stand. Genomic Sci.">
        <title>Complete genome sequence of Haliscomenobacter hydrossis type strain (O).</title>
        <authorList>
            <consortium name="US DOE Joint Genome Institute (JGI-PGF)"/>
            <person name="Daligault H."/>
            <person name="Lapidus A."/>
            <person name="Zeytun A."/>
            <person name="Nolan M."/>
            <person name="Lucas S."/>
            <person name="Del Rio T.G."/>
            <person name="Tice H."/>
            <person name="Cheng J.F."/>
            <person name="Tapia R."/>
            <person name="Han C."/>
            <person name="Goodwin L."/>
            <person name="Pitluck S."/>
            <person name="Liolios K."/>
            <person name="Pagani I."/>
            <person name="Ivanova N."/>
            <person name="Huntemann M."/>
            <person name="Mavromatis K."/>
            <person name="Mikhailova N."/>
            <person name="Pati A."/>
            <person name="Chen A."/>
            <person name="Palaniappan K."/>
            <person name="Land M."/>
            <person name="Hauser L."/>
            <person name="Brambilla E.M."/>
            <person name="Rohde M."/>
            <person name="Verbarg S."/>
            <person name="Goker M."/>
            <person name="Bristow J."/>
            <person name="Eisen J.A."/>
            <person name="Markowitz V."/>
            <person name="Hugenholtz P."/>
            <person name="Kyrpides N.C."/>
            <person name="Klenk H.P."/>
            <person name="Woyke T."/>
        </authorList>
    </citation>
    <scope>NUCLEOTIDE SEQUENCE [LARGE SCALE GENOMIC DNA]</scope>
    <source>
        <strain evidence="7">ATCC 27775 / DSM 1100 / LMG 10767 / O</strain>
    </source>
</reference>
<dbReference type="InterPro" id="IPR001950">
    <property type="entry name" value="SUI1"/>
</dbReference>
<evidence type="ECO:0000256" key="4">
    <source>
        <dbReference type="SAM" id="MobiDB-lite"/>
    </source>
</evidence>
<evidence type="ECO:0000313" key="6">
    <source>
        <dbReference type="EMBL" id="AEE48188.1"/>
    </source>
</evidence>
<dbReference type="HOGENOM" id="CLU_082805_4_1_10"/>
<feature type="domain" description="SUI1" evidence="5">
    <location>
        <begin position="53"/>
        <end position="113"/>
    </location>
</feature>
<dbReference type="InterPro" id="IPR005872">
    <property type="entry name" value="SUI1_arc_bac"/>
</dbReference>
<dbReference type="GO" id="GO:0006417">
    <property type="term" value="P:regulation of translation"/>
    <property type="evidence" value="ECO:0007669"/>
    <property type="project" value="UniProtKB-KW"/>
</dbReference>
<dbReference type="eggNOG" id="COG0023">
    <property type="taxonomic scope" value="Bacteria"/>
</dbReference>
<dbReference type="RefSeq" id="WP_013762752.1">
    <property type="nucleotide sequence ID" value="NC_015510.1"/>
</dbReference>
<dbReference type="PANTHER" id="PTHR12789:SF0">
    <property type="entry name" value="DENSITY-REGULATED PROTEIN"/>
    <property type="match status" value="1"/>
</dbReference>
<dbReference type="Proteomes" id="UP000008461">
    <property type="component" value="Chromosome"/>
</dbReference>
<accession>F4KVZ0</accession>
<name>F4KVZ0_HALH1</name>
<protein>
    <submittedName>
        <fullName evidence="6">Translation initiation factor SUI1</fullName>
    </submittedName>
</protein>
<keyword evidence="3" id="KW-0648">Protein biosynthesis</keyword>
<dbReference type="PROSITE" id="PS50296">
    <property type="entry name" value="SUI1"/>
    <property type="match status" value="1"/>
</dbReference>
<dbReference type="PIRSF" id="PIRSF037511">
    <property type="entry name" value="Transl_init_SUI1_pro"/>
    <property type="match status" value="1"/>
</dbReference>